<evidence type="ECO:0000256" key="10">
    <source>
        <dbReference type="SAM" id="Phobius"/>
    </source>
</evidence>
<evidence type="ECO:0000256" key="8">
    <source>
        <dbReference type="ARBA" id="ARBA00023136"/>
    </source>
</evidence>
<sequence>MGAITRPRPAKVLWGLVRQQRGTLLPAAGLSVLGAVAALAQPVVVNAIITAVQHGDPGAALAVGACALFLAVGVIMSVQQYLLQRMGEGVVLSARRSLVSALLRLPIAEFDRRRSGDLVSRVSSDTTVLRLALARGVLAGVGGTVTVIGALGALVYIDALLFGLTVLVALVFAAITAVLAKGVRRASQEVQAQVGVLTAAVDRAVRGIRTIRAGNSTDRQEELLQRHATASWHAGLRLARASSVIEPMSVLTTQAMLIIVLGVGGYRVAAGQLAMPDLVSFLMFVFLLVAPLGQIFAAVGTLGSSLGALDRIQEIRDLPSEDEVRRRAAVVPTAPADGGGARHALSFHDVRFGYDTGGGGDPALDGVSFDIERGARVALVGPSGAGKSTALNLVVGFYPPESGTITVGGVDAATLTAAQLRAGVAYVEQDAPALAGTLRENLTLTAPGATDVECWEALSAVNLTGLVQRSSRGLDSEVGESGVALSGGERQRLAIARALLSRPEVLLLDESTSNLDGHNEMLARQAVQRASAGCTLLVVAHRLSTVVDSDLILVFDGGRIVARGTHEGLLTRSGLYRELATHQLIA</sequence>
<keyword evidence="7 10" id="KW-1133">Transmembrane helix</keyword>
<keyword evidence="2" id="KW-0813">Transport</keyword>
<accession>W7IKL0</accession>
<evidence type="ECO:0000256" key="9">
    <source>
        <dbReference type="ARBA" id="ARBA00061644"/>
    </source>
</evidence>
<evidence type="ECO:0000259" key="12">
    <source>
        <dbReference type="PROSITE" id="PS50929"/>
    </source>
</evidence>
<comment type="similarity">
    <text evidence="9">Belongs to the ABC transporter superfamily. Lipid exporter (TC 3.A.1.106) family.</text>
</comment>
<reference evidence="13 14" key="1">
    <citation type="journal article" date="2014" name="Genome Announc.">
        <title>Draft Genome Sequence of the Antitrypanosomally Active Sponge-Associated Bacterium Actinokineospora sp. Strain EG49.</title>
        <authorList>
            <person name="Harjes J."/>
            <person name="Ryu T."/>
            <person name="Abdelmohsen U.R."/>
            <person name="Moitinho-Silva L."/>
            <person name="Horn H."/>
            <person name="Ravasi T."/>
            <person name="Hentschel U."/>
        </authorList>
    </citation>
    <scope>NUCLEOTIDE SEQUENCE [LARGE SCALE GENOMIC DNA]</scope>
    <source>
        <strain evidence="13 14">EG49</strain>
    </source>
</reference>
<evidence type="ECO:0000256" key="4">
    <source>
        <dbReference type="ARBA" id="ARBA00022692"/>
    </source>
</evidence>
<gene>
    <name evidence="13" type="ORF">UO65_3803</name>
</gene>
<feature type="domain" description="ABC transmembrane type-1" evidence="12">
    <location>
        <begin position="27"/>
        <end position="304"/>
    </location>
</feature>
<feature type="transmembrane region" description="Helical" evidence="10">
    <location>
        <begin position="57"/>
        <end position="78"/>
    </location>
</feature>
<dbReference type="CDD" id="cd18551">
    <property type="entry name" value="ABC_6TM_LmrA_like"/>
    <property type="match status" value="1"/>
</dbReference>
<dbReference type="InterPro" id="IPR003593">
    <property type="entry name" value="AAA+_ATPase"/>
</dbReference>
<evidence type="ECO:0000256" key="7">
    <source>
        <dbReference type="ARBA" id="ARBA00022989"/>
    </source>
</evidence>
<evidence type="ECO:0000256" key="2">
    <source>
        <dbReference type="ARBA" id="ARBA00022448"/>
    </source>
</evidence>
<evidence type="ECO:0000259" key="11">
    <source>
        <dbReference type="PROSITE" id="PS50893"/>
    </source>
</evidence>
<evidence type="ECO:0000256" key="3">
    <source>
        <dbReference type="ARBA" id="ARBA00022475"/>
    </source>
</evidence>
<dbReference type="PANTHER" id="PTHR43394">
    <property type="entry name" value="ATP-DEPENDENT PERMEASE MDL1, MITOCHONDRIAL"/>
    <property type="match status" value="1"/>
</dbReference>
<feature type="domain" description="ABC transporter" evidence="11">
    <location>
        <begin position="345"/>
        <end position="582"/>
    </location>
</feature>
<protein>
    <recommendedName>
        <fullName evidence="15">ABC transporter ATP-binding protein</fullName>
    </recommendedName>
</protein>
<dbReference type="Gene3D" id="3.40.50.300">
    <property type="entry name" value="P-loop containing nucleotide triphosphate hydrolases"/>
    <property type="match status" value="1"/>
</dbReference>
<keyword evidence="3" id="KW-1003">Cell membrane</keyword>
<evidence type="ECO:0000313" key="14">
    <source>
        <dbReference type="Proteomes" id="UP000019277"/>
    </source>
</evidence>
<evidence type="ECO:0008006" key="15">
    <source>
        <dbReference type="Google" id="ProtNLM"/>
    </source>
</evidence>
<name>W7IKL0_9PSEU</name>
<dbReference type="GO" id="GO:0005524">
    <property type="term" value="F:ATP binding"/>
    <property type="evidence" value="ECO:0007669"/>
    <property type="project" value="UniProtKB-KW"/>
</dbReference>
<dbReference type="InterPro" id="IPR039421">
    <property type="entry name" value="Type_1_exporter"/>
</dbReference>
<evidence type="ECO:0000256" key="5">
    <source>
        <dbReference type="ARBA" id="ARBA00022741"/>
    </source>
</evidence>
<dbReference type="SUPFAM" id="SSF52540">
    <property type="entry name" value="P-loop containing nucleoside triphosphate hydrolases"/>
    <property type="match status" value="1"/>
</dbReference>
<dbReference type="GO" id="GO:0005886">
    <property type="term" value="C:plasma membrane"/>
    <property type="evidence" value="ECO:0007669"/>
    <property type="project" value="UniProtKB-SubCell"/>
</dbReference>
<dbReference type="PROSITE" id="PS50893">
    <property type="entry name" value="ABC_TRANSPORTER_2"/>
    <property type="match status" value="1"/>
</dbReference>
<feature type="transmembrane region" description="Helical" evidence="10">
    <location>
        <begin position="160"/>
        <end position="180"/>
    </location>
</feature>
<dbReference type="SMART" id="SM00382">
    <property type="entry name" value="AAA"/>
    <property type="match status" value="1"/>
</dbReference>
<dbReference type="Gene3D" id="1.20.1560.10">
    <property type="entry name" value="ABC transporter type 1, transmembrane domain"/>
    <property type="match status" value="1"/>
</dbReference>
<dbReference type="InterPro" id="IPR017871">
    <property type="entry name" value="ABC_transporter-like_CS"/>
</dbReference>
<dbReference type="PROSITE" id="PS50929">
    <property type="entry name" value="ABC_TM1F"/>
    <property type="match status" value="1"/>
</dbReference>
<evidence type="ECO:0000313" key="13">
    <source>
        <dbReference type="EMBL" id="EWC60873.1"/>
    </source>
</evidence>
<dbReference type="InterPro" id="IPR027417">
    <property type="entry name" value="P-loop_NTPase"/>
</dbReference>
<keyword evidence="5" id="KW-0547">Nucleotide-binding</keyword>
<evidence type="ECO:0000256" key="6">
    <source>
        <dbReference type="ARBA" id="ARBA00022840"/>
    </source>
</evidence>
<dbReference type="InterPro" id="IPR011527">
    <property type="entry name" value="ABC1_TM_dom"/>
</dbReference>
<dbReference type="InterPro" id="IPR003439">
    <property type="entry name" value="ABC_transporter-like_ATP-bd"/>
</dbReference>
<keyword evidence="6" id="KW-0067">ATP-binding</keyword>
<keyword evidence="4 10" id="KW-0812">Transmembrane</keyword>
<feature type="transmembrane region" description="Helical" evidence="10">
    <location>
        <begin position="131"/>
        <end position="154"/>
    </location>
</feature>
<comment type="subcellular location">
    <subcellularLocation>
        <location evidence="1">Cell membrane</location>
        <topology evidence="1">Multi-pass membrane protein</topology>
    </subcellularLocation>
</comment>
<dbReference type="GO" id="GO:0016887">
    <property type="term" value="F:ATP hydrolysis activity"/>
    <property type="evidence" value="ECO:0007669"/>
    <property type="project" value="InterPro"/>
</dbReference>
<dbReference type="PROSITE" id="PS00211">
    <property type="entry name" value="ABC_TRANSPORTER_1"/>
    <property type="match status" value="1"/>
</dbReference>
<dbReference type="PATRIC" id="fig|909613.9.peg.3804"/>
<dbReference type="Pfam" id="PF00005">
    <property type="entry name" value="ABC_tran"/>
    <property type="match status" value="1"/>
</dbReference>
<dbReference type="eggNOG" id="COG1132">
    <property type="taxonomic scope" value="Bacteria"/>
</dbReference>
<dbReference type="Proteomes" id="UP000019277">
    <property type="component" value="Unassembled WGS sequence"/>
</dbReference>
<dbReference type="STRING" id="909613.UO65_3803"/>
<dbReference type="PANTHER" id="PTHR43394:SF1">
    <property type="entry name" value="ATP-BINDING CASSETTE SUB-FAMILY B MEMBER 10, MITOCHONDRIAL"/>
    <property type="match status" value="1"/>
</dbReference>
<dbReference type="Pfam" id="PF00664">
    <property type="entry name" value="ABC_membrane"/>
    <property type="match status" value="1"/>
</dbReference>
<organism evidence="13 14">
    <name type="scientific">Actinokineospora spheciospongiae</name>
    <dbReference type="NCBI Taxonomy" id="909613"/>
    <lineage>
        <taxon>Bacteria</taxon>
        <taxon>Bacillati</taxon>
        <taxon>Actinomycetota</taxon>
        <taxon>Actinomycetes</taxon>
        <taxon>Pseudonocardiales</taxon>
        <taxon>Pseudonocardiaceae</taxon>
        <taxon>Actinokineospora</taxon>
    </lineage>
</organism>
<dbReference type="EMBL" id="AYXG01000139">
    <property type="protein sequence ID" value="EWC60873.1"/>
    <property type="molecule type" value="Genomic_DNA"/>
</dbReference>
<comment type="caution">
    <text evidence="13">The sequence shown here is derived from an EMBL/GenBank/DDBJ whole genome shotgun (WGS) entry which is preliminary data.</text>
</comment>
<dbReference type="FunFam" id="3.40.50.300:FF:000299">
    <property type="entry name" value="ABC transporter ATP-binding protein/permease"/>
    <property type="match status" value="1"/>
</dbReference>
<keyword evidence="14" id="KW-1185">Reference proteome</keyword>
<keyword evidence="8 10" id="KW-0472">Membrane</keyword>
<proteinExistence type="inferred from homology"/>
<dbReference type="AlphaFoldDB" id="W7IKL0"/>
<feature type="transmembrane region" description="Helical" evidence="10">
    <location>
        <begin position="250"/>
        <end position="269"/>
    </location>
</feature>
<feature type="transmembrane region" description="Helical" evidence="10">
    <location>
        <begin position="281"/>
        <end position="309"/>
    </location>
</feature>
<evidence type="ECO:0000256" key="1">
    <source>
        <dbReference type="ARBA" id="ARBA00004651"/>
    </source>
</evidence>
<dbReference type="SUPFAM" id="SSF90123">
    <property type="entry name" value="ABC transporter transmembrane region"/>
    <property type="match status" value="1"/>
</dbReference>
<dbReference type="OrthoDB" id="9806127at2"/>
<dbReference type="GO" id="GO:0015421">
    <property type="term" value="F:ABC-type oligopeptide transporter activity"/>
    <property type="evidence" value="ECO:0007669"/>
    <property type="project" value="TreeGrafter"/>
</dbReference>
<dbReference type="InterPro" id="IPR036640">
    <property type="entry name" value="ABC1_TM_sf"/>
</dbReference>